<dbReference type="EMBL" id="JACHGY010000001">
    <property type="protein sequence ID" value="MBB6430882.1"/>
    <property type="molecule type" value="Genomic_DNA"/>
</dbReference>
<protein>
    <recommendedName>
        <fullName evidence="3">DUF7088 domain-containing protein</fullName>
    </recommendedName>
</protein>
<sequence>MSGNQNTRRAKYGLNVAIAILVAVALVVVVNALVDWQVRQLPAGAKSWLRYDLTATRAYTLAPQTQKLLSELDDQITLTAVLRVDDKNGQDVADLLEEYADASNWLDIELIHPDRDLARLENFYRQLEEHFADETAPLEAAVTTGLEHLDRLSNDVAEMKGKIDTIVADDSWEDTQLRQEFQLLSNKLGEVQSTYANAGASLSGALNDPMPPWSNARADLLNALQKADSEVLTPFAREFARRAKDRNAPLAARDTLLRMDAMIEAAREPLRDAVQTLTAPPTPTRYDRMQASLRQGEVVVILGPERERVVPVAEMFTAPTADTPAAFIGEDRLTGTLVAMQITQPPLVVFVRDTPVSVTHPRGGYTHVTSRLATADFVLTEWAIGGSNDPRNPEQAAVAPPPSPAEGQQAVWIVPTLSLERTTQADRELVASVLKKRLAAGDGVLLCFSYDPEAQFRPTDPLIELAGAWGLSPQMHELLLHEGLGPDGRPRSQAAWPVRDWPSESPLGGALAGREVQLIAPTPINFEPRPNIVTQSLIELTQPKIWSATGLTTPQEIAESAFDAEREVQRPVVAATASATSEQGDATAGRLMVFTERHWLSDQQAGRRLGNSELFMNSTYWLAGLDEAIAATPRSQDIRRIDALSDGQQLAYRLVLLAGLPGLTLLAGVGVWFVRRRG</sequence>
<keyword evidence="5" id="KW-1185">Reference proteome</keyword>
<dbReference type="AlphaFoldDB" id="A0A7X0H8A8"/>
<keyword evidence="2" id="KW-1133">Transmembrane helix</keyword>
<reference evidence="4 5" key="1">
    <citation type="submission" date="2020-08" db="EMBL/GenBank/DDBJ databases">
        <title>Genomic Encyclopedia of Type Strains, Phase IV (KMG-IV): sequencing the most valuable type-strain genomes for metagenomic binning, comparative biology and taxonomic classification.</title>
        <authorList>
            <person name="Goeker M."/>
        </authorList>
    </citation>
    <scope>NUCLEOTIDE SEQUENCE [LARGE SCALE GENOMIC DNA]</scope>
    <source>
        <strain evidence="4 5">DSM 103725</strain>
    </source>
</reference>
<evidence type="ECO:0000259" key="3">
    <source>
        <dbReference type="Pfam" id="PF23357"/>
    </source>
</evidence>
<comment type="caution">
    <text evidence="4">The sequence shown here is derived from an EMBL/GenBank/DDBJ whole genome shotgun (WGS) entry which is preliminary data.</text>
</comment>
<dbReference type="InterPro" id="IPR055396">
    <property type="entry name" value="DUF7088"/>
</dbReference>
<feature type="domain" description="DUF7088" evidence="3">
    <location>
        <begin position="57"/>
        <end position="117"/>
    </location>
</feature>
<name>A0A7X0H8A8_9BACT</name>
<accession>A0A7X0H8A8</accession>
<gene>
    <name evidence="4" type="ORF">HNQ40_002688</name>
</gene>
<keyword evidence="2" id="KW-0812">Transmembrane</keyword>
<evidence type="ECO:0000256" key="1">
    <source>
        <dbReference type="SAM" id="MobiDB-lite"/>
    </source>
</evidence>
<dbReference type="RefSeq" id="WP_184678375.1">
    <property type="nucleotide sequence ID" value="NZ_JACHGY010000001.1"/>
</dbReference>
<keyword evidence="2" id="KW-0472">Membrane</keyword>
<evidence type="ECO:0000313" key="5">
    <source>
        <dbReference type="Proteomes" id="UP000541810"/>
    </source>
</evidence>
<feature type="region of interest" description="Disordered" evidence="1">
    <location>
        <begin position="386"/>
        <end position="406"/>
    </location>
</feature>
<feature type="transmembrane region" description="Helical" evidence="2">
    <location>
        <begin position="12"/>
        <end position="34"/>
    </location>
</feature>
<evidence type="ECO:0000313" key="4">
    <source>
        <dbReference type="EMBL" id="MBB6430882.1"/>
    </source>
</evidence>
<organism evidence="4 5">
    <name type="scientific">Algisphaera agarilytica</name>
    <dbReference type="NCBI Taxonomy" id="1385975"/>
    <lineage>
        <taxon>Bacteria</taxon>
        <taxon>Pseudomonadati</taxon>
        <taxon>Planctomycetota</taxon>
        <taxon>Phycisphaerae</taxon>
        <taxon>Phycisphaerales</taxon>
        <taxon>Phycisphaeraceae</taxon>
        <taxon>Algisphaera</taxon>
    </lineage>
</organism>
<dbReference type="Pfam" id="PF23357">
    <property type="entry name" value="DUF7088"/>
    <property type="match status" value="1"/>
</dbReference>
<feature type="transmembrane region" description="Helical" evidence="2">
    <location>
        <begin position="650"/>
        <end position="674"/>
    </location>
</feature>
<dbReference type="Proteomes" id="UP000541810">
    <property type="component" value="Unassembled WGS sequence"/>
</dbReference>
<evidence type="ECO:0000256" key="2">
    <source>
        <dbReference type="SAM" id="Phobius"/>
    </source>
</evidence>
<proteinExistence type="predicted"/>